<evidence type="ECO:0000256" key="3">
    <source>
        <dbReference type="ARBA" id="ARBA00023140"/>
    </source>
</evidence>
<dbReference type="Pfam" id="PF05648">
    <property type="entry name" value="PEX11"/>
    <property type="match status" value="2"/>
</dbReference>
<keyword evidence="1" id="KW-0962">Peroxisome biogenesis</keyword>
<evidence type="ECO:0000256" key="1">
    <source>
        <dbReference type="ARBA" id="ARBA00022593"/>
    </source>
</evidence>
<dbReference type="InterPro" id="IPR008733">
    <property type="entry name" value="PEX11"/>
</dbReference>
<feature type="compositionally biased region" description="Basic and acidic residues" evidence="5">
    <location>
        <begin position="329"/>
        <end position="338"/>
    </location>
</feature>
<evidence type="ECO:0008006" key="9">
    <source>
        <dbReference type="Google" id="ProtNLM"/>
    </source>
</evidence>
<organism evidence="7 8">
    <name type="scientific">Polysphondylium violaceum</name>
    <dbReference type="NCBI Taxonomy" id="133409"/>
    <lineage>
        <taxon>Eukaryota</taxon>
        <taxon>Amoebozoa</taxon>
        <taxon>Evosea</taxon>
        <taxon>Eumycetozoa</taxon>
        <taxon>Dictyostelia</taxon>
        <taxon>Dictyosteliales</taxon>
        <taxon>Dictyosteliaceae</taxon>
        <taxon>Polysphondylium</taxon>
    </lineage>
</organism>
<feature type="compositionally biased region" description="Acidic residues" evidence="5">
    <location>
        <begin position="317"/>
        <end position="328"/>
    </location>
</feature>
<keyword evidence="8" id="KW-1185">Reference proteome</keyword>
<feature type="transmembrane region" description="Helical" evidence="6">
    <location>
        <begin position="178"/>
        <end position="203"/>
    </location>
</feature>
<keyword evidence="3" id="KW-0576">Peroxisome</keyword>
<accession>A0A8J4PYD1</accession>
<reference evidence="7" key="1">
    <citation type="submission" date="2020-01" db="EMBL/GenBank/DDBJ databases">
        <title>Development of genomics and gene disruption for Polysphondylium violaceum indicates a role for the polyketide synthase stlB in stalk morphogenesis.</title>
        <authorList>
            <person name="Narita B."/>
            <person name="Kawabe Y."/>
            <person name="Kin K."/>
            <person name="Saito T."/>
            <person name="Gibbs R."/>
            <person name="Kuspa A."/>
            <person name="Muzny D."/>
            <person name="Queller D."/>
            <person name="Richards S."/>
            <person name="Strassman J."/>
            <person name="Sucgang R."/>
            <person name="Worley K."/>
            <person name="Schaap P."/>
        </authorList>
    </citation>
    <scope>NUCLEOTIDE SEQUENCE</scope>
    <source>
        <strain evidence="7">QSvi11</strain>
    </source>
</reference>
<feature type="region of interest" description="Disordered" evidence="5">
    <location>
        <begin position="315"/>
        <end position="339"/>
    </location>
</feature>
<dbReference type="GO" id="GO:0016559">
    <property type="term" value="P:peroxisome fission"/>
    <property type="evidence" value="ECO:0007669"/>
    <property type="project" value="InterPro"/>
</dbReference>
<dbReference type="GO" id="GO:0005778">
    <property type="term" value="C:peroxisomal membrane"/>
    <property type="evidence" value="ECO:0007669"/>
    <property type="project" value="UniProtKB-SubCell"/>
</dbReference>
<keyword evidence="6" id="KW-0812">Transmembrane</keyword>
<protein>
    <recommendedName>
        <fullName evidence="9">Peroxisomal biogenesis factor 11 family protein</fullName>
    </recommendedName>
</protein>
<dbReference type="PANTHER" id="PTHR12652:SF50">
    <property type="entry name" value="PEROXIN 11"/>
    <property type="match status" value="1"/>
</dbReference>
<comment type="subcellular location">
    <subcellularLocation>
        <location evidence="4">Peroxisome membrane</location>
    </subcellularLocation>
</comment>
<evidence type="ECO:0000256" key="4">
    <source>
        <dbReference type="ARBA" id="ARBA00046271"/>
    </source>
</evidence>
<evidence type="ECO:0000256" key="2">
    <source>
        <dbReference type="ARBA" id="ARBA00023136"/>
    </source>
</evidence>
<comment type="caution">
    <text evidence="7">The sequence shown here is derived from an EMBL/GenBank/DDBJ whole genome shotgun (WGS) entry which is preliminary data.</text>
</comment>
<sequence length="350" mass="40314">MKIRRVDKIIQILQTLDGRDKIFKFIQYFSKILVHLIERKQYIKHFVKSILFTIVYRKRYKSSHINSINSISTSTSLVLERLGYLESCLYDARLLYRLGGFFQEFKSLVSFISSLKSTKATKEQQIDDNDEKKRSLINRISNSLFTTLELIDLGFSFISELTDVIFWGTKIKIFKLSIIGIVGQVSDFIWVYSLVLFILRIVYQLVYTHIKLLNTIKEHKKQKELINGADIQISSNNNNNNNKSNTCIISTLEKEIKVLRNSRSLEIVSLIRAIGEFGLCICSVYEIENNALIGVSGCVSAIISLQEIWKETKIDGEDKDDDNSDDDTSNEHLQHEHVCPPVVHLHSNPN</sequence>
<dbReference type="AlphaFoldDB" id="A0A8J4PYD1"/>
<keyword evidence="2 6" id="KW-0472">Membrane</keyword>
<keyword evidence="6" id="KW-1133">Transmembrane helix</keyword>
<dbReference type="OrthoDB" id="411017at2759"/>
<evidence type="ECO:0000313" key="8">
    <source>
        <dbReference type="Proteomes" id="UP000695562"/>
    </source>
</evidence>
<gene>
    <name evidence="7" type="ORF">CYY_002726</name>
</gene>
<evidence type="ECO:0000256" key="6">
    <source>
        <dbReference type="SAM" id="Phobius"/>
    </source>
</evidence>
<proteinExistence type="predicted"/>
<dbReference type="PANTHER" id="PTHR12652">
    <property type="entry name" value="PEROXISOMAL BIOGENESIS FACTOR 11"/>
    <property type="match status" value="1"/>
</dbReference>
<dbReference type="EMBL" id="AJWJ01000078">
    <property type="protein sequence ID" value="KAF2075970.1"/>
    <property type="molecule type" value="Genomic_DNA"/>
</dbReference>
<evidence type="ECO:0000313" key="7">
    <source>
        <dbReference type="EMBL" id="KAF2075970.1"/>
    </source>
</evidence>
<name>A0A8J4PYD1_9MYCE</name>
<evidence type="ECO:0000256" key="5">
    <source>
        <dbReference type="SAM" id="MobiDB-lite"/>
    </source>
</evidence>
<dbReference type="Proteomes" id="UP000695562">
    <property type="component" value="Unassembled WGS sequence"/>
</dbReference>